<gene>
    <name evidence="6" type="ORF">BABA_11546</name>
</gene>
<dbReference type="NCBIfam" id="TIGR01182">
    <property type="entry name" value="eda"/>
    <property type="match status" value="1"/>
</dbReference>
<protein>
    <submittedName>
        <fullName evidence="6">2-dehydro-3-deoxyphosphogluconate aldolase/4-hydroxy-2-oxoglutarate aldolase</fullName>
    </submittedName>
</protein>
<dbReference type="Gene3D" id="3.20.20.70">
    <property type="entry name" value="Aldolase class I"/>
    <property type="match status" value="1"/>
</dbReference>
<evidence type="ECO:0000256" key="3">
    <source>
        <dbReference type="ARBA" id="ARBA00011233"/>
    </source>
</evidence>
<dbReference type="GO" id="GO:0016829">
    <property type="term" value="F:lyase activity"/>
    <property type="evidence" value="ECO:0007669"/>
    <property type="project" value="UniProtKB-KW"/>
</dbReference>
<keyword evidence="7" id="KW-1185">Reference proteome</keyword>
<reference evidence="6 7" key="1">
    <citation type="journal article" date="2012" name="Front. Microbiol.">
        <title>Redundancy and modularity in membrane-associated dissimilatory nitrate reduction in Bacillus.</title>
        <authorList>
            <person name="Heylen K."/>
            <person name="Keltjens J."/>
        </authorList>
    </citation>
    <scope>NUCLEOTIDE SEQUENCE [LARGE SCALE GENOMIC DNA]</scope>
    <source>
        <strain evidence="7">LMG 21833T</strain>
    </source>
</reference>
<dbReference type="AlphaFoldDB" id="K6E712"/>
<accession>K6E712</accession>
<evidence type="ECO:0000313" key="6">
    <source>
        <dbReference type="EMBL" id="EKN69061.1"/>
    </source>
</evidence>
<name>K6E712_9BACI</name>
<evidence type="ECO:0000313" key="7">
    <source>
        <dbReference type="Proteomes" id="UP000006316"/>
    </source>
</evidence>
<dbReference type="SUPFAM" id="SSF51569">
    <property type="entry name" value="Aldolase"/>
    <property type="match status" value="1"/>
</dbReference>
<keyword evidence="5" id="KW-0119">Carbohydrate metabolism</keyword>
<comment type="subunit">
    <text evidence="3">Homotrimer.</text>
</comment>
<evidence type="ECO:0000256" key="4">
    <source>
        <dbReference type="ARBA" id="ARBA00023239"/>
    </source>
</evidence>
<organism evidence="6 7">
    <name type="scientific">Neobacillus bataviensis LMG 21833</name>
    <dbReference type="NCBI Taxonomy" id="1117379"/>
    <lineage>
        <taxon>Bacteria</taxon>
        <taxon>Bacillati</taxon>
        <taxon>Bacillota</taxon>
        <taxon>Bacilli</taxon>
        <taxon>Bacillales</taxon>
        <taxon>Bacillaceae</taxon>
        <taxon>Neobacillus</taxon>
    </lineage>
</organism>
<proteinExistence type="inferred from homology"/>
<dbReference type="eggNOG" id="COG0800">
    <property type="taxonomic scope" value="Bacteria"/>
</dbReference>
<comment type="similarity">
    <text evidence="2">Belongs to the KHG/KDPG aldolase family.</text>
</comment>
<dbReference type="RefSeq" id="WP_007085325.1">
    <property type="nucleotide sequence ID" value="NZ_AJLS01000060.1"/>
</dbReference>
<comment type="pathway">
    <text evidence="1">Carbohydrate acid metabolism.</text>
</comment>
<dbReference type="Proteomes" id="UP000006316">
    <property type="component" value="Unassembled WGS sequence"/>
</dbReference>
<dbReference type="CDD" id="cd00452">
    <property type="entry name" value="KDPG_aldolase"/>
    <property type="match status" value="1"/>
</dbReference>
<dbReference type="PATRIC" id="fig|1117379.3.peg.2406"/>
<sequence length="214" mass="23088">MSTSALEEIKRAKLVAIIRSHSSEGLENTVRSLYQGGIRAVEITLNTPGALSGIEQMKQKFPELLIGAGTVLDSESARLAIISGASFLLTPTLKKETIETAKYYQVPIIPGVMTPTEVLTAYEYGVKMVKIFPIRPLGPKYLTDLKGPLPFVETMAVGGVSLENAGDFLKAGAHCLGIGSSLVDEKLVQQGDFTEIERRAASFVEIVHKVQSPK</sequence>
<evidence type="ECO:0000256" key="2">
    <source>
        <dbReference type="ARBA" id="ARBA00006906"/>
    </source>
</evidence>
<dbReference type="PANTHER" id="PTHR30246:SF1">
    <property type="entry name" value="2-DEHYDRO-3-DEOXY-6-PHOSPHOGALACTONATE ALDOLASE-RELATED"/>
    <property type="match status" value="1"/>
</dbReference>
<dbReference type="Pfam" id="PF01081">
    <property type="entry name" value="Aldolase"/>
    <property type="match status" value="1"/>
</dbReference>
<dbReference type="PANTHER" id="PTHR30246">
    <property type="entry name" value="2-KETO-3-DEOXY-6-PHOSPHOGLUCONATE ALDOLASE"/>
    <property type="match status" value="1"/>
</dbReference>
<dbReference type="EMBL" id="AJLS01000060">
    <property type="protein sequence ID" value="EKN69061.1"/>
    <property type="molecule type" value="Genomic_DNA"/>
</dbReference>
<keyword evidence="4" id="KW-0456">Lyase</keyword>
<dbReference type="STRING" id="1117379.BABA_11546"/>
<comment type="caution">
    <text evidence="6">The sequence shown here is derived from an EMBL/GenBank/DDBJ whole genome shotgun (WGS) entry which is preliminary data.</text>
</comment>
<dbReference type="InterPro" id="IPR000887">
    <property type="entry name" value="Aldlse_KDPG_KHG"/>
</dbReference>
<evidence type="ECO:0000256" key="1">
    <source>
        <dbReference type="ARBA" id="ARBA00004761"/>
    </source>
</evidence>
<evidence type="ECO:0000256" key="5">
    <source>
        <dbReference type="ARBA" id="ARBA00023277"/>
    </source>
</evidence>
<dbReference type="OrthoDB" id="9802667at2"/>
<dbReference type="InterPro" id="IPR013785">
    <property type="entry name" value="Aldolase_TIM"/>
</dbReference>